<accession>C5C335</accession>
<evidence type="ECO:0000313" key="3">
    <source>
        <dbReference type="Proteomes" id="UP000007962"/>
    </source>
</evidence>
<dbReference type="InterPro" id="IPR036513">
    <property type="entry name" value="STAS_dom_sf"/>
</dbReference>
<proteinExistence type="predicted"/>
<reference evidence="2 3" key="1">
    <citation type="journal article" date="2009" name="Stand. Genomic Sci.">
        <title>Complete genome sequence of Beutenbergia cavernae type strain (HKI 0122).</title>
        <authorList>
            <person name="Land M."/>
            <person name="Pukall R."/>
            <person name="Abt B."/>
            <person name="Goker M."/>
            <person name="Rohde M."/>
            <person name="Glavina Del Rio T."/>
            <person name="Tice H."/>
            <person name="Copeland A."/>
            <person name="Cheng J.F."/>
            <person name="Lucas S."/>
            <person name="Chen F."/>
            <person name="Nolan M."/>
            <person name="Bruce D."/>
            <person name="Goodwin L."/>
            <person name="Pitluck S."/>
            <person name="Ivanova N."/>
            <person name="Mavromatis K."/>
            <person name="Ovchinnikova G."/>
            <person name="Pati A."/>
            <person name="Chen A."/>
            <person name="Palaniappan K."/>
            <person name="Hauser L."/>
            <person name="Chang Y.J."/>
            <person name="Jefferies C.C."/>
            <person name="Saunders E."/>
            <person name="Brettin T."/>
            <person name="Detter J.C."/>
            <person name="Han C."/>
            <person name="Chain P."/>
            <person name="Bristow J."/>
            <person name="Eisen J.A."/>
            <person name="Markowitz V."/>
            <person name="Hugenholtz P."/>
            <person name="Kyrpides N.C."/>
            <person name="Klenk H.P."/>
            <person name="Lapidus A."/>
        </authorList>
    </citation>
    <scope>NUCLEOTIDE SEQUENCE [LARGE SCALE GENOMIC DNA]</scope>
    <source>
        <strain evidence="3">ATCC BAA-8 / DSM 12333 / NBRC 16432</strain>
    </source>
</reference>
<dbReference type="InterPro" id="IPR002645">
    <property type="entry name" value="STAS_dom"/>
</dbReference>
<dbReference type="HOGENOM" id="CLU_2057160_0_0_11"/>
<dbReference type="PROSITE" id="PS50801">
    <property type="entry name" value="STAS"/>
    <property type="match status" value="1"/>
</dbReference>
<organism evidence="2 3">
    <name type="scientific">Beutenbergia cavernae (strain ATCC BAA-8 / DSM 12333 / CCUG 43141 / JCM 11478 / NBRC 16432 / NCIMB 13614 / HKI 0122)</name>
    <dbReference type="NCBI Taxonomy" id="471853"/>
    <lineage>
        <taxon>Bacteria</taxon>
        <taxon>Bacillati</taxon>
        <taxon>Actinomycetota</taxon>
        <taxon>Actinomycetes</taxon>
        <taxon>Micrococcales</taxon>
        <taxon>Beutenbergiaceae</taxon>
        <taxon>Beutenbergia</taxon>
    </lineage>
</organism>
<name>C5C335_BEUC1</name>
<dbReference type="Gene3D" id="3.30.750.24">
    <property type="entry name" value="STAS domain"/>
    <property type="match status" value="1"/>
</dbReference>
<dbReference type="KEGG" id="bcv:Bcav_3637"/>
<dbReference type="OrthoDB" id="9793697at2"/>
<dbReference type="InterPro" id="IPR058548">
    <property type="entry name" value="MlaB-like_STAS"/>
</dbReference>
<dbReference type="EMBL" id="CP001618">
    <property type="protein sequence ID" value="ACQ81879.1"/>
    <property type="molecule type" value="Genomic_DNA"/>
</dbReference>
<dbReference type="SUPFAM" id="SSF52091">
    <property type="entry name" value="SpoIIaa-like"/>
    <property type="match status" value="1"/>
</dbReference>
<evidence type="ECO:0000259" key="1">
    <source>
        <dbReference type="PROSITE" id="PS50801"/>
    </source>
</evidence>
<dbReference type="CDD" id="cd07043">
    <property type="entry name" value="STAS_anti-anti-sigma_factors"/>
    <property type="match status" value="1"/>
</dbReference>
<gene>
    <name evidence="2" type="ordered locus">Bcav_3637</name>
</gene>
<protein>
    <submittedName>
        <fullName evidence="2">Anti-sigma-factor antagonist</fullName>
    </submittedName>
</protein>
<sequence>MIEISTSATSTTVTIEGDLDLSTRPQFHAATAKLGAVRRPLLVIDASRITFLDSTGAAFLISLADATRKRGGAAVLRGADERVLFVLETCGALDFFRLDPEPGLQEGDGGTRLRG</sequence>
<feature type="domain" description="STAS" evidence="1">
    <location>
        <begin position="1"/>
        <end position="91"/>
    </location>
</feature>
<evidence type="ECO:0000313" key="2">
    <source>
        <dbReference type="EMBL" id="ACQ81879.1"/>
    </source>
</evidence>
<dbReference type="Proteomes" id="UP000007962">
    <property type="component" value="Chromosome"/>
</dbReference>
<dbReference type="RefSeq" id="WP_015884116.1">
    <property type="nucleotide sequence ID" value="NC_012669.1"/>
</dbReference>
<dbReference type="AlphaFoldDB" id="C5C335"/>
<dbReference type="eggNOG" id="COG1366">
    <property type="taxonomic scope" value="Bacteria"/>
</dbReference>
<keyword evidence="3" id="KW-1185">Reference proteome</keyword>
<dbReference type="Pfam" id="PF13466">
    <property type="entry name" value="STAS_2"/>
    <property type="match status" value="1"/>
</dbReference>
<dbReference type="STRING" id="471853.Bcav_3637"/>